<dbReference type="Proteomes" id="UP000826709">
    <property type="component" value="Chromosome"/>
</dbReference>
<dbReference type="EMBL" id="CP037968">
    <property type="protein sequence ID" value="QYZ78035.1"/>
    <property type="molecule type" value="Genomic_DNA"/>
</dbReference>
<dbReference type="KEGG" id="mfk:E2N92_00610"/>
<name>A0A8G0ZYD0_9EURY</name>
<keyword evidence="1" id="KW-1133">Transmembrane helix</keyword>
<reference evidence="2" key="2">
    <citation type="submission" date="2019-03" db="EMBL/GenBank/DDBJ databases">
        <authorList>
            <person name="Chen S.-C."/>
            <person name="Wu S.-Y."/>
            <person name="Lai M.-C."/>
        </authorList>
    </citation>
    <scope>NUCLEOTIDE SEQUENCE</scope>
    <source>
        <strain evidence="2">ML15</strain>
    </source>
</reference>
<accession>A0A8G0ZYD0</accession>
<organism evidence="2 3">
    <name type="scientific">Methanofollis formosanus</name>
    <dbReference type="NCBI Taxonomy" id="299308"/>
    <lineage>
        <taxon>Archaea</taxon>
        <taxon>Methanobacteriati</taxon>
        <taxon>Methanobacteriota</taxon>
        <taxon>Stenosarchaea group</taxon>
        <taxon>Methanomicrobia</taxon>
        <taxon>Methanomicrobiales</taxon>
        <taxon>Methanomicrobiaceae</taxon>
        <taxon>Methanofollis</taxon>
    </lineage>
</organism>
<feature type="transmembrane region" description="Helical" evidence="1">
    <location>
        <begin position="207"/>
        <end position="227"/>
    </location>
</feature>
<keyword evidence="1" id="KW-0472">Membrane</keyword>
<keyword evidence="1" id="KW-0812">Transmembrane</keyword>
<protein>
    <recommendedName>
        <fullName evidence="4">PepSY domain-containing protein</fullName>
    </recommendedName>
</protein>
<sequence length="287" mass="31568">MTPPTQVRIRVLLTRRYAVETLRQWWQDGPKARRLEMAGAVTACTLWYVPFWRITWEATGYVDVAVPPTHTVSPVHALVPLTIAWTDIACPADGVGVKYLPSMTDEVLSSGRCLGQEIPASIDEVDVLPAQKKAVKDHAFRMLEERFGSSASRNIQIALLESTLISYPLWVVHYSYGGQVYQATIDGVTGEVLAGQAPGDLGKRCRVGVALLIICTVAVALSLWLLLAFPLIFAVYYIIIIGIICLFILNWKLPFVRYGSVLISGQADGGYRYDEGQASAAATLPDR</sequence>
<feature type="transmembrane region" description="Helical" evidence="1">
    <location>
        <begin position="233"/>
        <end position="251"/>
    </location>
</feature>
<gene>
    <name evidence="2" type="ORF">E2N92_00610</name>
</gene>
<dbReference type="AlphaFoldDB" id="A0A8G0ZYD0"/>
<evidence type="ECO:0000256" key="1">
    <source>
        <dbReference type="SAM" id="Phobius"/>
    </source>
</evidence>
<dbReference type="RefSeq" id="WP_220681773.1">
    <property type="nucleotide sequence ID" value="NZ_CP037968.1"/>
</dbReference>
<proteinExistence type="predicted"/>
<keyword evidence="3" id="KW-1185">Reference proteome</keyword>
<evidence type="ECO:0008006" key="4">
    <source>
        <dbReference type="Google" id="ProtNLM"/>
    </source>
</evidence>
<evidence type="ECO:0000313" key="2">
    <source>
        <dbReference type="EMBL" id="QYZ78035.1"/>
    </source>
</evidence>
<evidence type="ECO:0000313" key="3">
    <source>
        <dbReference type="Proteomes" id="UP000826709"/>
    </source>
</evidence>
<dbReference type="OrthoDB" id="93530at2157"/>
<reference evidence="2" key="1">
    <citation type="journal article" date="2005" name="Int. J. Syst. Evol. Microbiol.">
        <title>Methanofollis formosanus sp. nov., isolated from a fish pond.</title>
        <authorList>
            <person name="Wu S.Y."/>
            <person name="Chen S.C."/>
            <person name="Lai M.C."/>
        </authorList>
    </citation>
    <scope>NUCLEOTIDE SEQUENCE</scope>
    <source>
        <strain evidence="2">ML15</strain>
    </source>
</reference>